<dbReference type="Gene3D" id="3.40.190.10">
    <property type="entry name" value="Periplasmic binding protein-like II"/>
    <property type="match status" value="1"/>
</dbReference>
<dbReference type="InterPro" id="IPR039424">
    <property type="entry name" value="SBP_5"/>
</dbReference>
<feature type="signal peptide" evidence="5">
    <location>
        <begin position="1"/>
        <end position="20"/>
    </location>
</feature>
<keyword evidence="8" id="KW-1185">Reference proteome</keyword>
<comment type="similarity">
    <text evidence="2">Belongs to the bacterial solute-binding protein 5 family.</text>
</comment>
<evidence type="ECO:0000313" key="7">
    <source>
        <dbReference type="EMBL" id="CDN51954.1"/>
    </source>
</evidence>
<dbReference type="Proteomes" id="UP000028181">
    <property type="component" value="Plasmid pHAMBI540a"/>
</dbReference>
<evidence type="ECO:0000256" key="3">
    <source>
        <dbReference type="ARBA" id="ARBA00022448"/>
    </source>
</evidence>
<dbReference type="HOGENOM" id="CLU_017028_7_4_5"/>
<dbReference type="Pfam" id="PF00496">
    <property type="entry name" value="SBP_bac_5"/>
    <property type="match status" value="1"/>
</dbReference>
<feature type="domain" description="Solute-binding protein family 5" evidence="6">
    <location>
        <begin position="81"/>
        <end position="434"/>
    </location>
</feature>
<dbReference type="RefSeq" id="WP_041365656.1">
    <property type="nucleotide sequence ID" value="NZ_HG938354.1"/>
</dbReference>
<dbReference type="GO" id="GO:1904680">
    <property type="term" value="F:peptide transmembrane transporter activity"/>
    <property type="evidence" value="ECO:0007669"/>
    <property type="project" value="TreeGrafter"/>
</dbReference>
<dbReference type="KEGG" id="ngg:RG540_PA12780"/>
<dbReference type="SUPFAM" id="SSF53850">
    <property type="entry name" value="Periplasmic binding protein-like II"/>
    <property type="match status" value="1"/>
</dbReference>
<dbReference type="PANTHER" id="PTHR30290:SF9">
    <property type="entry name" value="OLIGOPEPTIDE-BINDING PROTEIN APPA"/>
    <property type="match status" value="1"/>
</dbReference>
<accession>A0A068T1K4</accession>
<dbReference type="Gene3D" id="3.10.105.10">
    <property type="entry name" value="Dipeptide-binding Protein, Domain 3"/>
    <property type="match status" value="1"/>
</dbReference>
<dbReference type="PANTHER" id="PTHR30290">
    <property type="entry name" value="PERIPLASMIC BINDING COMPONENT OF ABC TRANSPORTER"/>
    <property type="match status" value="1"/>
</dbReference>
<evidence type="ECO:0000256" key="4">
    <source>
        <dbReference type="ARBA" id="ARBA00022729"/>
    </source>
</evidence>
<keyword evidence="3" id="KW-0813">Transport</keyword>
<evidence type="ECO:0000256" key="5">
    <source>
        <dbReference type="SAM" id="SignalP"/>
    </source>
</evidence>
<evidence type="ECO:0000259" key="6">
    <source>
        <dbReference type="Pfam" id="PF00496"/>
    </source>
</evidence>
<gene>
    <name evidence="7" type="ORF">RG540_PA12780</name>
</gene>
<evidence type="ECO:0000256" key="2">
    <source>
        <dbReference type="ARBA" id="ARBA00005695"/>
    </source>
</evidence>
<keyword evidence="4 5" id="KW-0732">Signal</keyword>
<organism evidence="7 8">
    <name type="scientific">Neorhizobium galegae bv. orientalis str. HAMBI 540</name>
    <dbReference type="NCBI Taxonomy" id="1028800"/>
    <lineage>
        <taxon>Bacteria</taxon>
        <taxon>Pseudomonadati</taxon>
        <taxon>Pseudomonadota</taxon>
        <taxon>Alphaproteobacteria</taxon>
        <taxon>Hyphomicrobiales</taxon>
        <taxon>Rhizobiaceae</taxon>
        <taxon>Rhizobium/Agrobacterium group</taxon>
        <taxon>Neorhizobium</taxon>
    </lineage>
</organism>
<dbReference type="eggNOG" id="COG0747">
    <property type="taxonomic scope" value="Bacteria"/>
</dbReference>
<comment type="subcellular location">
    <subcellularLocation>
        <location evidence="1">Periplasm</location>
    </subcellularLocation>
</comment>
<dbReference type="AlphaFoldDB" id="A0A068T1K4"/>
<name>A0A068T1K4_NEOGA</name>
<evidence type="ECO:0000313" key="8">
    <source>
        <dbReference type="Proteomes" id="UP000028181"/>
    </source>
</evidence>
<dbReference type="Gene3D" id="3.90.76.10">
    <property type="entry name" value="Dipeptide-binding Protein, Domain 1"/>
    <property type="match status" value="1"/>
</dbReference>
<proteinExistence type="inferred from homology"/>
<dbReference type="PATRIC" id="fig|1028800.3.peg.5918"/>
<geneLocation type="plasmid" evidence="8">
    <name>II</name>
</geneLocation>
<feature type="chain" id="PRO_5001653484" evidence="5">
    <location>
        <begin position="21"/>
        <end position="510"/>
    </location>
</feature>
<keyword evidence="7" id="KW-0614">Plasmid</keyword>
<dbReference type="GeneID" id="24260657"/>
<evidence type="ECO:0000256" key="1">
    <source>
        <dbReference type="ARBA" id="ARBA00004418"/>
    </source>
</evidence>
<protein>
    <submittedName>
        <fullName evidence="7">Extracellular solute-binding protein family 5</fullName>
    </submittedName>
</protein>
<dbReference type="OrthoDB" id="9803988at2"/>
<dbReference type="GO" id="GO:0015833">
    <property type="term" value="P:peptide transport"/>
    <property type="evidence" value="ECO:0007669"/>
    <property type="project" value="TreeGrafter"/>
</dbReference>
<dbReference type="EMBL" id="HG938354">
    <property type="protein sequence ID" value="CDN51954.1"/>
    <property type="molecule type" value="Genomic_DNA"/>
</dbReference>
<reference evidence="8" key="1">
    <citation type="journal article" date="2014" name="BMC Genomics">
        <title>Genome sequencing of two Neorhizobium galegae strains reveals a noeT gene responsible for the unusual acetylation of the nodulation factors.</title>
        <authorList>
            <person name="Osterman J."/>
            <person name="Marsh J."/>
            <person name="Laine P.K."/>
            <person name="Zeng Z."/>
            <person name="Alatalo E."/>
            <person name="Sullivan J.T."/>
            <person name="Young J.P."/>
            <person name="Thomas-Oates J."/>
            <person name="Paulin L."/>
            <person name="Lindstrom K."/>
        </authorList>
    </citation>
    <scope>NUCLEOTIDE SEQUENCE [LARGE SCALE GENOMIC DNA]</scope>
    <source>
        <strain evidence="8">HAMBI 540</strain>
    </source>
</reference>
<sequence>MMKMKPILPSCLAVTLSVFAGISALPLATGTVYAQTAAALTVAIGAEPATMLPRDACRYETNFVTDNIYERLTQRAADGSVVGWLAESFQQTDKVTWRFKLRPGIKFSNGEALDATAVAETIKYYFDPKMSSRCRGDYSTIESATKIDDMTVDIKTMSPDPTLPSRLLKLYIMAPKWLTSTSDEATATSAIGTGPYTLSEWVKGSHITLKANPNYWDGKNRPTIEQVRIVSRSEAAVRAAMVRAGEADIAVNISQEQAKPLPKSVAEHTTEAVFLRLNVKNPVLADVNVRKAISQAIDTATIRQALYPGVSTPLNGQIIRPSALGFNPDLKEYPSNPAEAKNLVSTAGATGKQLKLIVRTDLIPNVSELAEAMQGMLQETGLKVTLVPMEAGPWRDLLFANKEGQERTDMIIISASNIQFDTSRVMNFYYGTGQFSHSDDVAFQAGMDKAAVLSGSERVTAYRSLWADAYGKYWVIPIFGIDYIHGLSARTTWTPRDDGFVYFNTVKLSR</sequence>
<dbReference type="InterPro" id="IPR000914">
    <property type="entry name" value="SBP_5_dom"/>
</dbReference>